<dbReference type="RefSeq" id="WP_183087151.1">
    <property type="nucleotide sequence ID" value="NZ_JACJUD010000001.1"/>
</dbReference>
<evidence type="ECO:0000259" key="1">
    <source>
        <dbReference type="Pfam" id="PF00326"/>
    </source>
</evidence>
<proteinExistence type="predicted"/>
<protein>
    <submittedName>
        <fullName evidence="2">Prolyl oligopeptidase family serine peptidase</fullName>
    </submittedName>
</protein>
<comment type="caution">
    <text evidence="2">The sequence shown here is derived from an EMBL/GenBank/DDBJ whole genome shotgun (WGS) entry which is preliminary data.</text>
</comment>
<feature type="domain" description="Peptidase S9 prolyl oligopeptidase catalytic" evidence="1">
    <location>
        <begin position="173"/>
        <end position="382"/>
    </location>
</feature>
<dbReference type="PANTHER" id="PTHR22946:SF12">
    <property type="entry name" value="CONIDIAL PIGMENT BIOSYNTHESIS PROTEIN AYG1 (AFU_ORTHOLOGUE AFUA_2G17550)"/>
    <property type="match status" value="1"/>
</dbReference>
<dbReference type="SUPFAM" id="SSF53474">
    <property type="entry name" value="alpha/beta-Hydrolases"/>
    <property type="match status" value="1"/>
</dbReference>
<reference evidence="2 3" key="1">
    <citation type="submission" date="2020-08" db="EMBL/GenBank/DDBJ databases">
        <authorList>
            <person name="Kim C.M."/>
        </authorList>
    </citation>
    <scope>NUCLEOTIDE SEQUENCE [LARGE SCALE GENOMIC DNA]</scope>
    <source>
        <strain evidence="2 3">UL070</strain>
    </source>
</reference>
<name>A0A7W4LI20_9GAMM</name>
<dbReference type="InterPro" id="IPR050261">
    <property type="entry name" value="FrsA_esterase"/>
</dbReference>
<dbReference type="Pfam" id="PF00326">
    <property type="entry name" value="Peptidase_S9"/>
    <property type="match status" value="1"/>
</dbReference>
<evidence type="ECO:0000313" key="2">
    <source>
        <dbReference type="EMBL" id="MBB2493569.1"/>
    </source>
</evidence>
<dbReference type="AlphaFoldDB" id="A0A7W4LI20"/>
<keyword evidence="3" id="KW-1185">Reference proteome</keyword>
<gene>
    <name evidence="2" type="ORF">H3H51_00980</name>
</gene>
<dbReference type="Gene3D" id="3.40.50.1820">
    <property type="entry name" value="alpha/beta hydrolase"/>
    <property type="match status" value="1"/>
</dbReference>
<dbReference type="Proteomes" id="UP000542720">
    <property type="component" value="Unassembled WGS sequence"/>
</dbReference>
<dbReference type="Gene3D" id="1.20.1440.110">
    <property type="entry name" value="acylaminoacyl peptidase"/>
    <property type="match status" value="1"/>
</dbReference>
<dbReference type="PANTHER" id="PTHR22946">
    <property type="entry name" value="DIENELACTONE HYDROLASE DOMAIN-CONTAINING PROTEIN-RELATED"/>
    <property type="match status" value="1"/>
</dbReference>
<dbReference type="GO" id="GO:0008236">
    <property type="term" value="F:serine-type peptidase activity"/>
    <property type="evidence" value="ECO:0007669"/>
    <property type="project" value="InterPro"/>
</dbReference>
<sequence>MFRYFPTNYVWDLSVNLAIEMGARIGEIEEMCKPLAEAAKQPDAAGTAAFRETWAKMADKLCGLAEEDEAAGRLFSAGEKYNRASTYYLTCERLQAHGAPGREALYQRVLETFARGIALSKENCERVEIPYEGKHISGLLVRAEGVDGPAPILLQVNGLDSTKEMKYRVGLPAWLAKRGVSSLIIDQPGTGEALRLHNLTARYDSEHWASRVVDWLETRSDVDAKRIGMEGVSLGGYYCPRAVAFEPRFACGVVWGANHDWRDVQKRRLEKEGELPVPHYWTHVRWVWGAKDMDEFMTIAENVHLDGVLDRIKVPFLVTHGSKDSQIPLKWAERTYEQLVNSPKRELKIFTEREGGVQHSSFDNSINAGQYIADWVAENLGGRVA</sequence>
<dbReference type="InterPro" id="IPR029058">
    <property type="entry name" value="AB_hydrolase_fold"/>
</dbReference>
<dbReference type="InterPro" id="IPR001375">
    <property type="entry name" value="Peptidase_S9_cat"/>
</dbReference>
<dbReference type="GO" id="GO:0006508">
    <property type="term" value="P:proteolysis"/>
    <property type="evidence" value="ECO:0007669"/>
    <property type="project" value="InterPro"/>
</dbReference>
<accession>A0A7W4LI20</accession>
<dbReference type="EMBL" id="JACJUD010000001">
    <property type="protein sequence ID" value="MBB2493569.1"/>
    <property type="molecule type" value="Genomic_DNA"/>
</dbReference>
<evidence type="ECO:0000313" key="3">
    <source>
        <dbReference type="Proteomes" id="UP000542720"/>
    </source>
</evidence>
<organism evidence="2 3">
    <name type="scientific">Aquipseudomonas ullengensis</name>
    <dbReference type="NCBI Taxonomy" id="2759166"/>
    <lineage>
        <taxon>Bacteria</taxon>
        <taxon>Pseudomonadati</taxon>
        <taxon>Pseudomonadota</taxon>
        <taxon>Gammaproteobacteria</taxon>
        <taxon>Pseudomonadales</taxon>
        <taxon>Pseudomonadaceae</taxon>
        <taxon>Aquipseudomonas</taxon>
    </lineage>
</organism>